<feature type="signal peptide" evidence="3">
    <location>
        <begin position="1"/>
        <end position="44"/>
    </location>
</feature>
<feature type="chain" id="PRO_5045429766" description="M23ase beta-sheet core domain-containing protein" evidence="3">
    <location>
        <begin position="45"/>
        <end position="205"/>
    </location>
</feature>
<dbReference type="PANTHER" id="PTHR21666">
    <property type="entry name" value="PEPTIDASE-RELATED"/>
    <property type="match status" value="1"/>
</dbReference>
<sequence length="205" mass="20834">MPGSPVWATLPGMLKTLARRLLTLAASALAAASAAVAAFGAAFASPPAPADPPTPPPPAAAQQAPESRYEAPLDGPVTVTRPFEPPSDRYSSGHRGVDLAGVPGQLVRSAGAGTVIFAGMVGGRPVVSVEHADGVRTTYEPVTATVVAGQAVSPGTPLGRLRPGHPGCPGDACLHWGLKTEKGVYLDPLSLLRPVRVRLYPSSAT</sequence>
<comment type="caution">
    <text evidence="5">The sequence shown here is derived from an EMBL/GenBank/DDBJ whole genome shotgun (WGS) entry which is preliminary data.</text>
</comment>
<feature type="domain" description="M23ase beta-sheet core" evidence="4">
    <location>
        <begin position="93"/>
        <end position="188"/>
    </location>
</feature>
<dbReference type="CDD" id="cd12797">
    <property type="entry name" value="M23_peptidase"/>
    <property type="match status" value="1"/>
</dbReference>
<dbReference type="InterPro" id="IPR050570">
    <property type="entry name" value="Cell_wall_metabolism_enzyme"/>
</dbReference>
<dbReference type="Proteomes" id="UP001501444">
    <property type="component" value="Unassembled WGS sequence"/>
</dbReference>
<keyword evidence="6" id="KW-1185">Reference proteome</keyword>
<feature type="compositionally biased region" description="Pro residues" evidence="2">
    <location>
        <begin position="46"/>
        <end position="59"/>
    </location>
</feature>
<dbReference type="PANTHER" id="PTHR21666:SF289">
    <property type="entry name" value="L-ALA--D-GLU ENDOPEPTIDASE"/>
    <property type="match status" value="1"/>
</dbReference>
<keyword evidence="1 3" id="KW-0732">Signal</keyword>
<evidence type="ECO:0000259" key="4">
    <source>
        <dbReference type="Pfam" id="PF01551"/>
    </source>
</evidence>
<gene>
    <name evidence="5" type="ORF">GCM10010170_087760</name>
</gene>
<feature type="region of interest" description="Disordered" evidence="2">
    <location>
        <begin position="46"/>
        <end position="92"/>
    </location>
</feature>
<protein>
    <recommendedName>
        <fullName evidence="4">M23ase beta-sheet core domain-containing protein</fullName>
    </recommendedName>
</protein>
<evidence type="ECO:0000256" key="1">
    <source>
        <dbReference type="ARBA" id="ARBA00022729"/>
    </source>
</evidence>
<dbReference type="EMBL" id="BAAARV010000088">
    <property type="protein sequence ID" value="GAA2380569.1"/>
    <property type="molecule type" value="Genomic_DNA"/>
</dbReference>
<organism evidence="5 6">
    <name type="scientific">Dactylosporangium salmoneum</name>
    <dbReference type="NCBI Taxonomy" id="53361"/>
    <lineage>
        <taxon>Bacteria</taxon>
        <taxon>Bacillati</taxon>
        <taxon>Actinomycetota</taxon>
        <taxon>Actinomycetes</taxon>
        <taxon>Micromonosporales</taxon>
        <taxon>Micromonosporaceae</taxon>
        <taxon>Dactylosporangium</taxon>
    </lineage>
</organism>
<name>A0ABN3HHU5_9ACTN</name>
<evidence type="ECO:0000256" key="2">
    <source>
        <dbReference type="SAM" id="MobiDB-lite"/>
    </source>
</evidence>
<dbReference type="InterPro" id="IPR011055">
    <property type="entry name" value="Dup_hybrid_motif"/>
</dbReference>
<proteinExistence type="predicted"/>
<accession>A0ABN3HHU5</accession>
<evidence type="ECO:0000256" key="3">
    <source>
        <dbReference type="SAM" id="SignalP"/>
    </source>
</evidence>
<dbReference type="InterPro" id="IPR016047">
    <property type="entry name" value="M23ase_b-sheet_dom"/>
</dbReference>
<dbReference type="Pfam" id="PF01551">
    <property type="entry name" value="Peptidase_M23"/>
    <property type="match status" value="1"/>
</dbReference>
<evidence type="ECO:0000313" key="5">
    <source>
        <dbReference type="EMBL" id="GAA2380569.1"/>
    </source>
</evidence>
<evidence type="ECO:0000313" key="6">
    <source>
        <dbReference type="Proteomes" id="UP001501444"/>
    </source>
</evidence>
<reference evidence="5 6" key="1">
    <citation type="journal article" date="2019" name="Int. J. Syst. Evol. Microbiol.">
        <title>The Global Catalogue of Microorganisms (GCM) 10K type strain sequencing project: providing services to taxonomists for standard genome sequencing and annotation.</title>
        <authorList>
            <consortium name="The Broad Institute Genomics Platform"/>
            <consortium name="The Broad Institute Genome Sequencing Center for Infectious Disease"/>
            <person name="Wu L."/>
            <person name="Ma J."/>
        </authorList>
    </citation>
    <scope>NUCLEOTIDE SEQUENCE [LARGE SCALE GENOMIC DNA]</scope>
    <source>
        <strain evidence="5 6">JCM 3272</strain>
    </source>
</reference>
<dbReference type="Gene3D" id="2.70.70.10">
    <property type="entry name" value="Glucose Permease (Domain IIA)"/>
    <property type="match status" value="1"/>
</dbReference>
<dbReference type="SUPFAM" id="SSF51261">
    <property type="entry name" value="Duplicated hybrid motif"/>
    <property type="match status" value="1"/>
</dbReference>